<evidence type="ECO:0000256" key="1">
    <source>
        <dbReference type="ARBA" id="ARBA00010378"/>
    </source>
</evidence>
<dbReference type="InterPro" id="IPR041627">
    <property type="entry name" value="AAA_lid_6"/>
</dbReference>
<dbReference type="InterPro" id="IPR050773">
    <property type="entry name" value="CbxX/CfxQ_RuBisCO_ESX"/>
</dbReference>
<dbReference type="AlphaFoldDB" id="A0A414SUW4"/>
<dbReference type="InterPro" id="IPR027417">
    <property type="entry name" value="P-loop_NTPase"/>
</dbReference>
<dbReference type="PRINTS" id="PR00819">
    <property type="entry name" value="CBXCFQXSUPER"/>
</dbReference>
<evidence type="ECO:0000259" key="4">
    <source>
        <dbReference type="SMART" id="SM00382"/>
    </source>
</evidence>
<evidence type="ECO:0000256" key="2">
    <source>
        <dbReference type="ARBA" id="ARBA00022741"/>
    </source>
</evidence>
<dbReference type="Pfam" id="PF00004">
    <property type="entry name" value="AAA"/>
    <property type="match status" value="1"/>
</dbReference>
<organism evidence="5 6">
    <name type="scientific">Dorea longicatena</name>
    <dbReference type="NCBI Taxonomy" id="88431"/>
    <lineage>
        <taxon>Bacteria</taxon>
        <taxon>Bacillati</taxon>
        <taxon>Bacillota</taxon>
        <taxon>Clostridia</taxon>
        <taxon>Lachnospirales</taxon>
        <taxon>Lachnospiraceae</taxon>
        <taxon>Dorea</taxon>
    </lineage>
</organism>
<keyword evidence="2" id="KW-0547">Nucleotide-binding</keyword>
<comment type="caution">
    <text evidence="5">The sequence shown here is derived from an EMBL/GenBank/DDBJ whole genome shotgun (WGS) entry which is preliminary data.</text>
</comment>
<sequence>MNMKICQALEATYGLCDTLDNMSIGVASINCDIETTRECLRLDLVRFLMYLSAADGHIAWQEAKFINNYFEFELNTDDIFKLVKEMNIYSTGFEETPPVILRVAVAADNKVRSEAPGISENTFGEVIYDMFNNLGKEFLACDDDVDNDEVRDLTIYLSTIRKYINENLNDDTGKPFINNTENLSKTVQKQESSNEIDEPEESLEELLNELNDLTGLADVKTDVNSLINLLQIRKIREERGLPTIPMSLHLVFSGNPGTGKTTVARLLAKIYHKLGVLSKGHLIEVDRSGLVGGYVGQTAIKVQEVIESALGGVLFIDEAYSLTANKGENDFGLEAVDTLLKGMEDHREDLVVIVAGYPELMNDFLNSNPGLRSRFNKFINFVDYTPEELFDIFDNMCKKSGYIATENCKNYVRKFMQNRYINRSENFANGRDVRNFFEMAMVNQANRLATNLEISNKALSELTVNDVEEISI</sequence>
<keyword evidence="6" id="KW-1185">Reference proteome</keyword>
<evidence type="ECO:0000313" key="6">
    <source>
        <dbReference type="Proteomes" id="UP000284095"/>
    </source>
</evidence>
<feature type="domain" description="AAA+ ATPase" evidence="4">
    <location>
        <begin position="246"/>
        <end position="383"/>
    </location>
</feature>
<dbReference type="FunFam" id="3.40.50.300:FF:000216">
    <property type="entry name" value="Type VII secretion ATPase EccA"/>
    <property type="match status" value="1"/>
</dbReference>
<dbReference type="RefSeq" id="WP_118224928.1">
    <property type="nucleotide sequence ID" value="NZ_QRIC01000016.1"/>
</dbReference>
<dbReference type="Gene3D" id="3.40.50.300">
    <property type="entry name" value="P-loop containing nucleotide triphosphate hydrolases"/>
    <property type="match status" value="1"/>
</dbReference>
<dbReference type="Pfam" id="PF17866">
    <property type="entry name" value="AAA_lid_6"/>
    <property type="match status" value="1"/>
</dbReference>
<dbReference type="Gene3D" id="1.10.8.60">
    <property type="match status" value="1"/>
</dbReference>
<dbReference type="CDD" id="cd00009">
    <property type="entry name" value="AAA"/>
    <property type="match status" value="1"/>
</dbReference>
<reference evidence="5 6" key="1">
    <citation type="submission" date="2018-08" db="EMBL/GenBank/DDBJ databases">
        <title>A genome reference for cultivated species of the human gut microbiota.</title>
        <authorList>
            <person name="Zou Y."/>
            <person name="Xue W."/>
            <person name="Luo G."/>
        </authorList>
    </citation>
    <scope>NUCLEOTIDE SEQUENCE [LARGE SCALE GENOMIC DNA]</scope>
    <source>
        <strain evidence="5 6">AM22-22</strain>
    </source>
</reference>
<protein>
    <submittedName>
        <fullName evidence="5">AAA family ATPase</fullName>
    </submittedName>
</protein>
<name>A0A414SUW4_9FIRM</name>
<evidence type="ECO:0000313" key="5">
    <source>
        <dbReference type="EMBL" id="RHG25758.1"/>
    </source>
</evidence>
<dbReference type="Proteomes" id="UP000284095">
    <property type="component" value="Unassembled WGS sequence"/>
</dbReference>
<dbReference type="SMART" id="SM00382">
    <property type="entry name" value="AAA"/>
    <property type="match status" value="1"/>
</dbReference>
<comment type="similarity">
    <text evidence="1">Belongs to the CbxX/CfxQ family.</text>
</comment>
<accession>A0A414SUW4</accession>
<gene>
    <name evidence="5" type="ORF">DW265_07995</name>
</gene>
<dbReference type="GO" id="GO:0005524">
    <property type="term" value="F:ATP binding"/>
    <property type="evidence" value="ECO:0007669"/>
    <property type="project" value="UniProtKB-KW"/>
</dbReference>
<keyword evidence="3" id="KW-0067">ATP-binding</keyword>
<proteinExistence type="inferred from homology"/>
<dbReference type="InterPro" id="IPR003959">
    <property type="entry name" value="ATPase_AAA_core"/>
</dbReference>
<dbReference type="InterPro" id="IPR003593">
    <property type="entry name" value="AAA+_ATPase"/>
</dbReference>
<dbReference type="PANTHER" id="PTHR43392:SF2">
    <property type="entry name" value="AAA-TYPE ATPASE FAMILY PROTEIN _ ANKYRIN REPEAT FAMILY PROTEIN"/>
    <property type="match status" value="1"/>
</dbReference>
<evidence type="ECO:0000256" key="3">
    <source>
        <dbReference type="ARBA" id="ARBA00022840"/>
    </source>
</evidence>
<dbReference type="EMBL" id="QRIC01000016">
    <property type="protein sequence ID" value="RHG25758.1"/>
    <property type="molecule type" value="Genomic_DNA"/>
</dbReference>
<dbReference type="InterPro" id="IPR000641">
    <property type="entry name" value="CbxX/CfxQ"/>
</dbReference>
<dbReference type="SUPFAM" id="SSF52540">
    <property type="entry name" value="P-loop containing nucleoside triphosphate hydrolases"/>
    <property type="match status" value="1"/>
</dbReference>
<dbReference type="GO" id="GO:0016887">
    <property type="term" value="F:ATP hydrolysis activity"/>
    <property type="evidence" value="ECO:0007669"/>
    <property type="project" value="InterPro"/>
</dbReference>
<dbReference type="PANTHER" id="PTHR43392">
    <property type="entry name" value="AAA-TYPE ATPASE FAMILY PROTEIN / ANKYRIN REPEAT FAMILY PROTEIN"/>
    <property type="match status" value="1"/>
</dbReference>